<evidence type="ECO:0000313" key="2">
    <source>
        <dbReference type="EMBL" id="TPG65714.1"/>
    </source>
</evidence>
<dbReference type="InterPro" id="IPR001584">
    <property type="entry name" value="Integrase_cat-core"/>
</dbReference>
<dbReference type="AlphaFoldDB" id="A0A502GV04"/>
<protein>
    <recommendedName>
        <fullName evidence="1">Integrase catalytic domain-containing protein</fullName>
    </recommendedName>
</protein>
<dbReference type="PANTHER" id="PTHR46889">
    <property type="entry name" value="TRANSPOSASE INSF FOR INSERTION SEQUENCE IS3B-RELATED"/>
    <property type="match status" value="1"/>
</dbReference>
<dbReference type="Pfam" id="PF00665">
    <property type="entry name" value="rve"/>
    <property type="match status" value="1"/>
</dbReference>
<feature type="domain" description="Integrase catalytic" evidence="1">
    <location>
        <begin position="2"/>
        <end position="44"/>
    </location>
</feature>
<name>A0A502GV04_9PSED</name>
<dbReference type="PANTHER" id="PTHR46889:SF4">
    <property type="entry name" value="TRANSPOSASE INSO FOR INSERTION SEQUENCE ELEMENT IS911B-RELATED"/>
    <property type="match status" value="1"/>
</dbReference>
<sequence length="52" mass="5885">MSRPPQLWCGDITCILAQGKWHYLAVVLDLCARRAAGWALSESRTPIWLSSR</sequence>
<dbReference type="EMBL" id="RCZE01000025">
    <property type="protein sequence ID" value="TPG65714.1"/>
    <property type="molecule type" value="Genomic_DNA"/>
</dbReference>
<gene>
    <name evidence="2" type="ORF">EAH78_31510</name>
</gene>
<dbReference type="SUPFAM" id="SSF53098">
    <property type="entry name" value="Ribonuclease H-like"/>
    <property type="match status" value="1"/>
</dbReference>
<evidence type="ECO:0000259" key="1">
    <source>
        <dbReference type="Pfam" id="PF00665"/>
    </source>
</evidence>
<proteinExistence type="predicted"/>
<accession>A0A502GV04</accession>
<organism evidence="2 3">
    <name type="scientific">Pseudomonas arsenicoxydans</name>
    <dbReference type="NCBI Taxonomy" id="702115"/>
    <lineage>
        <taxon>Bacteria</taxon>
        <taxon>Pseudomonadati</taxon>
        <taxon>Pseudomonadota</taxon>
        <taxon>Gammaproteobacteria</taxon>
        <taxon>Pseudomonadales</taxon>
        <taxon>Pseudomonadaceae</taxon>
        <taxon>Pseudomonas</taxon>
    </lineage>
</organism>
<dbReference type="GO" id="GO:0015074">
    <property type="term" value="P:DNA integration"/>
    <property type="evidence" value="ECO:0007669"/>
    <property type="project" value="InterPro"/>
</dbReference>
<dbReference type="InterPro" id="IPR050900">
    <property type="entry name" value="Transposase_IS3/IS150/IS904"/>
</dbReference>
<evidence type="ECO:0000313" key="3">
    <source>
        <dbReference type="Proteomes" id="UP000317933"/>
    </source>
</evidence>
<dbReference type="InterPro" id="IPR012337">
    <property type="entry name" value="RNaseH-like_sf"/>
</dbReference>
<reference evidence="2 3" key="1">
    <citation type="journal article" date="2019" name="Environ. Microbiol.">
        <title>Species interactions and distinct microbial communities in high Arctic permafrost affected cryosols are associated with the CH4 and CO2 gas fluxes.</title>
        <authorList>
            <person name="Altshuler I."/>
            <person name="Hamel J."/>
            <person name="Turney S."/>
            <person name="Magnuson E."/>
            <person name="Levesque R."/>
            <person name="Greer C."/>
            <person name="Whyte L.G."/>
        </authorList>
    </citation>
    <scope>NUCLEOTIDE SEQUENCE [LARGE SCALE GENOMIC DNA]</scope>
    <source>
        <strain evidence="2 3">E3</strain>
    </source>
</reference>
<comment type="caution">
    <text evidence="2">The sequence shown here is derived from an EMBL/GenBank/DDBJ whole genome shotgun (WGS) entry which is preliminary data.</text>
</comment>
<dbReference type="Proteomes" id="UP000317933">
    <property type="component" value="Unassembled WGS sequence"/>
</dbReference>